<keyword evidence="9" id="KW-1185">Reference proteome</keyword>
<dbReference type="FunFam" id="4.10.280.10:FF:000004">
    <property type="entry name" value="Basic helix-loop-helix transcription factor"/>
    <property type="match status" value="1"/>
</dbReference>
<comment type="subcellular location">
    <subcellularLocation>
        <location evidence="1">Nucleus</location>
    </subcellularLocation>
</comment>
<keyword evidence="4" id="KW-0804">Transcription</keyword>
<feature type="compositionally biased region" description="Polar residues" evidence="6">
    <location>
        <begin position="274"/>
        <end position="287"/>
    </location>
</feature>
<comment type="similarity">
    <text evidence="2">Belongs to the bHLH protein family.</text>
</comment>
<dbReference type="PANTHER" id="PTHR46807:SF6">
    <property type="entry name" value="TRANSCRIPTION FACTOR APG"/>
    <property type="match status" value="1"/>
</dbReference>
<dbReference type="AlphaFoldDB" id="A0A5J9VIA2"/>
<evidence type="ECO:0000256" key="5">
    <source>
        <dbReference type="ARBA" id="ARBA00023242"/>
    </source>
</evidence>
<evidence type="ECO:0000313" key="9">
    <source>
        <dbReference type="Proteomes" id="UP000324897"/>
    </source>
</evidence>
<evidence type="ECO:0000256" key="6">
    <source>
        <dbReference type="SAM" id="MobiDB-lite"/>
    </source>
</evidence>
<dbReference type="CDD" id="cd11445">
    <property type="entry name" value="bHLH_AtPIF_like"/>
    <property type="match status" value="1"/>
</dbReference>
<keyword evidence="5" id="KW-0539">Nucleus</keyword>
<reference evidence="8 9" key="1">
    <citation type="journal article" date="2019" name="Sci. Rep.">
        <title>A high-quality genome of Eragrostis curvula grass provides insights into Poaceae evolution and supports new strategies to enhance forage quality.</title>
        <authorList>
            <person name="Carballo J."/>
            <person name="Santos B.A.C.M."/>
            <person name="Zappacosta D."/>
            <person name="Garbus I."/>
            <person name="Selva J.P."/>
            <person name="Gallo C.A."/>
            <person name="Diaz A."/>
            <person name="Albertini E."/>
            <person name="Caccamo M."/>
            <person name="Echenique V."/>
        </authorList>
    </citation>
    <scope>NUCLEOTIDE SEQUENCE [LARGE SCALE GENOMIC DNA]</scope>
    <source>
        <strain evidence="9">cv. Victoria</strain>
        <tissue evidence="8">Leaf</tissue>
    </source>
</reference>
<keyword evidence="3" id="KW-0805">Transcription regulation</keyword>
<name>A0A5J9VIA2_9POAL</name>
<evidence type="ECO:0000256" key="4">
    <source>
        <dbReference type="ARBA" id="ARBA00023163"/>
    </source>
</evidence>
<accession>A0A5J9VIA2</accession>
<dbReference type="GO" id="GO:0003700">
    <property type="term" value="F:DNA-binding transcription factor activity"/>
    <property type="evidence" value="ECO:0007669"/>
    <property type="project" value="InterPro"/>
</dbReference>
<feature type="region of interest" description="Disordered" evidence="6">
    <location>
        <begin position="471"/>
        <end position="507"/>
    </location>
</feature>
<dbReference type="InterPro" id="IPR044273">
    <property type="entry name" value="PIF3-like"/>
</dbReference>
<dbReference type="Pfam" id="PF00010">
    <property type="entry name" value="HLH"/>
    <property type="match status" value="1"/>
</dbReference>
<comment type="caution">
    <text evidence="8">The sequence shown here is derived from an EMBL/GenBank/DDBJ whole genome shotgun (WGS) entry which is preliminary data.</text>
</comment>
<dbReference type="Gramene" id="TVU35873">
    <property type="protein sequence ID" value="TVU35873"/>
    <property type="gene ID" value="EJB05_17780"/>
</dbReference>
<dbReference type="EMBL" id="RWGY01000009">
    <property type="protein sequence ID" value="TVU35873.1"/>
    <property type="molecule type" value="Genomic_DNA"/>
</dbReference>
<feature type="compositionally biased region" description="Basic and acidic residues" evidence="6">
    <location>
        <begin position="323"/>
        <end position="336"/>
    </location>
</feature>
<feature type="non-terminal residue" evidence="8">
    <location>
        <position position="1"/>
    </location>
</feature>
<dbReference type="OrthoDB" id="690068at2759"/>
<dbReference type="GO" id="GO:0046983">
    <property type="term" value="F:protein dimerization activity"/>
    <property type="evidence" value="ECO:0007669"/>
    <property type="project" value="InterPro"/>
</dbReference>
<evidence type="ECO:0000259" key="7">
    <source>
        <dbReference type="PROSITE" id="PS50888"/>
    </source>
</evidence>
<feature type="compositionally biased region" description="Low complexity" evidence="6">
    <location>
        <begin position="234"/>
        <end position="244"/>
    </location>
</feature>
<gene>
    <name evidence="8" type="ORF">EJB05_17780</name>
</gene>
<organism evidence="8 9">
    <name type="scientific">Eragrostis curvula</name>
    <name type="common">weeping love grass</name>
    <dbReference type="NCBI Taxonomy" id="38414"/>
    <lineage>
        <taxon>Eukaryota</taxon>
        <taxon>Viridiplantae</taxon>
        <taxon>Streptophyta</taxon>
        <taxon>Embryophyta</taxon>
        <taxon>Tracheophyta</taxon>
        <taxon>Spermatophyta</taxon>
        <taxon>Magnoliopsida</taxon>
        <taxon>Liliopsida</taxon>
        <taxon>Poales</taxon>
        <taxon>Poaceae</taxon>
        <taxon>PACMAD clade</taxon>
        <taxon>Chloridoideae</taxon>
        <taxon>Eragrostideae</taxon>
        <taxon>Eragrostidinae</taxon>
        <taxon>Eragrostis</taxon>
    </lineage>
</organism>
<dbReference type="SMART" id="SM00353">
    <property type="entry name" value="HLH"/>
    <property type="match status" value="1"/>
</dbReference>
<dbReference type="PANTHER" id="PTHR46807">
    <property type="entry name" value="TRANSCRIPTION FACTOR PIF3"/>
    <property type="match status" value="1"/>
</dbReference>
<proteinExistence type="inferred from homology"/>
<sequence>MDLFPVSSCGGADACFDSVGRRSRPGDELAELLWDNGPALRRTPHFPPPFQPFTCSAAGSSRAHELSKRHAAAVPMDDDVGLPVHHHDEDDDAVPWLHCPVIDDGDSDTAPLPPEYCAGLLSGYSGLHAVPVPPTSGIEQRPSSNGAVVVPTARAVPTETAAAALPQPSAGGGEGVVNFTFFSRPLQRPQVSAAPPSNPVEPTVMQKAASRLRSTPLFSEQRMAWLQPPPPKAPRATAAAPTSATEHHRHAEAAAKVTQHRLQPNPRAPDATAAVTTSSVCSGNGDRTQARRSSHQTTAECSDGDDEGGAMRRSAARGTKRTRPAEVHNLSERRRRDRINEKMRALQELIPNCNKIDKASMLEEAIEYLKTLQLQVQMMSMGPGLCVPPMLLPAMQHMQMPHMPHFPHLGMGLGFGMGAAAFDMLPRLAGTQFPCPMMPGAPPMAMPPGSMFGLPGQATFPHFSGFAPAEQMQAAAPASGGAAGAGDHPPVPVTTQGEQKLQHPKQT</sequence>
<dbReference type="InterPro" id="IPR036638">
    <property type="entry name" value="HLH_DNA-bd_sf"/>
</dbReference>
<evidence type="ECO:0000313" key="8">
    <source>
        <dbReference type="EMBL" id="TVU35873.1"/>
    </source>
</evidence>
<dbReference type="InterPro" id="IPR047265">
    <property type="entry name" value="PIF1-like_bHLH"/>
</dbReference>
<dbReference type="GO" id="GO:0005634">
    <property type="term" value="C:nucleus"/>
    <property type="evidence" value="ECO:0007669"/>
    <property type="project" value="UniProtKB-SubCell"/>
</dbReference>
<evidence type="ECO:0000256" key="3">
    <source>
        <dbReference type="ARBA" id="ARBA00023015"/>
    </source>
</evidence>
<protein>
    <recommendedName>
        <fullName evidence="7">BHLH domain-containing protein</fullName>
    </recommendedName>
</protein>
<dbReference type="PROSITE" id="PS50888">
    <property type="entry name" value="BHLH"/>
    <property type="match status" value="1"/>
</dbReference>
<feature type="domain" description="BHLH" evidence="7">
    <location>
        <begin position="323"/>
        <end position="372"/>
    </location>
</feature>
<dbReference type="InterPro" id="IPR011598">
    <property type="entry name" value="bHLH_dom"/>
</dbReference>
<feature type="region of interest" description="Disordered" evidence="6">
    <location>
        <begin position="225"/>
        <end position="336"/>
    </location>
</feature>
<evidence type="ECO:0000256" key="1">
    <source>
        <dbReference type="ARBA" id="ARBA00004123"/>
    </source>
</evidence>
<dbReference type="Proteomes" id="UP000324897">
    <property type="component" value="Unassembled WGS sequence"/>
</dbReference>
<dbReference type="Gene3D" id="4.10.280.10">
    <property type="entry name" value="Helix-loop-helix DNA-binding domain"/>
    <property type="match status" value="1"/>
</dbReference>
<evidence type="ECO:0000256" key="2">
    <source>
        <dbReference type="ARBA" id="ARBA00005510"/>
    </source>
</evidence>
<feature type="compositionally biased region" description="Low complexity" evidence="6">
    <location>
        <begin position="471"/>
        <end position="480"/>
    </location>
</feature>
<dbReference type="SUPFAM" id="SSF47459">
    <property type="entry name" value="HLH, helix-loop-helix DNA-binding domain"/>
    <property type="match status" value="1"/>
</dbReference>